<reference evidence="2 3" key="1">
    <citation type="submission" date="2007-07" db="EMBL/GenBank/DDBJ databases">
        <title>Annotation of Clostridium perfringens E str. JGS1987.</title>
        <authorList>
            <person name="Paulsen I."/>
            <person name="Sebastian Y."/>
        </authorList>
    </citation>
    <scope>NUCLEOTIDE SEQUENCE [LARGE SCALE GENOMIC DNA]</scope>
    <source>
        <strain evidence="3">E str. JGS1987</strain>
    </source>
</reference>
<evidence type="ECO:0000256" key="1">
    <source>
        <dbReference type="SAM" id="MobiDB-lite"/>
    </source>
</evidence>
<dbReference type="EMBL" id="ABDW01000026">
    <property type="protein sequence ID" value="EDT14251.1"/>
    <property type="molecule type" value="Genomic_DNA"/>
</dbReference>
<comment type="caution">
    <text evidence="2">The sequence shown here is derived from an EMBL/GenBank/DDBJ whole genome shotgun (WGS) entry which is preliminary data.</text>
</comment>
<proteinExistence type="predicted"/>
<dbReference type="AlphaFoldDB" id="B1BVK9"/>
<feature type="region of interest" description="Disordered" evidence="1">
    <location>
        <begin position="55"/>
        <end position="105"/>
    </location>
</feature>
<dbReference type="RefSeq" id="WP_003464930.1">
    <property type="nucleotide sequence ID" value="NZ_ABDW01000026.1"/>
</dbReference>
<feature type="compositionally biased region" description="Basic and acidic residues" evidence="1">
    <location>
        <begin position="55"/>
        <end position="81"/>
    </location>
</feature>
<organism evidence="2 3">
    <name type="scientific">Clostridium perfringens E str. JGS1987</name>
    <dbReference type="NCBI Taxonomy" id="451755"/>
    <lineage>
        <taxon>Bacteria</taxon>
        <taxon>Bacillati</taxon>
        <taxon>Bacillota</taxon>
        <taxon>Clostridia</taxon>
        <taxon>Eubacteriales</taxon>
        <taxon>Clostridiaceae</taxon>
        <taxon>Clostridium</taxon>
    </lineage>
</organism>
<protein>
    <submittedName>
        <fullName evidence="2">Uncharacterized protein</fullName>
    </submittedName>
</protein>
<gene>
    <name evidence="2" type="ORF">AC3_A0288</name>
</gene>
<evidence type="ECO:0000313" key="3">
    <source>
        <dbReference type="Proteomes" id="UP000005337"/>
    </source>
</evidence>
<dbReference type="Proteomes" id="UP000005337">
    <property type="component" value="Unassembled WGS sequence"/>
</dbReference>
<accession>B1BVK9</accession>
<name>B1BVK9_CLOPF</name>
<sequence>MDSWEFVQNNKELIKKRLIKYNIELGEYEFSKPIILRSCFQPKKKKEKIYVDKKKPSTWKKEKDQKKSIDRKYTKTRERLKSPLTSKTSKNKKKQSNKNQVAMKIDVPNNVLDDLEVSLRVEKEIKEKLKRNYARKNTY</sequence>
<evidence type="ECO:0000313" key="2">
    <source>
        <dbReference type="EMBL" id="EDT14251.1"/>
    </source>
</evidence>